<comment type="caution">
    <text evidence="1">The sequence shown here is derived from an EMBL/GenBank/DDBJ whole genome shotgun (WGS) entry which is preliminary data.</text>
</comment>
<dbReference type="Proteomes" id="UP000187455">
    <property type="component" value="Unassembled WGS sequence"/>
</dbReference>
<dbReference type="AlphaFoldDB" id="A0A1R0GMZ5"/>
<proteinExistence type="predicted"/>
<dbReference type="OrthoDB" id="10602379at2759"/>
<protein>
    <submittedName>
        <fullName evidence="1">Uncharacterized protein</fullName>
    </submittedName>
</protein>
<organism evidence="1 2">
    <name type="scientific">Smittium mucronatum</name>
    <dbReference type="NCBI Taxonomy" id="133383"/>
    <lineage>
        <taxon>Eukaryota</taxon>
        <taxon>Fungi</taxon>
        <taxon>Fungi incertae sedis</taxon>
        <taxon>Zoopagomycota</taxon>
        <taxon>Kickxellomycotina</taxon>
        <taxon>Harpellomycetes</taxon>
        <taxon>Harpellales</taxon>
        <taxon>Legeriomycetaceae</taxon>
        <taxon>Smittium</taxon>
    </lineage>
</organism>
<name>A0A1R0GMZ5_9FUNG</name>
<reference evidence="1 2" key="1">
    <citation type="journal article" date="2016" name="Mol. Biol. Evol.">
        <title>Genome-Wide Survey of Gut Fungi (Harpellales) Reveals the First Horizontally Transferred Ubiquitin Gene from a Mosquito Host.</title>
        <authorList>
            <person name="Wang Y."/>
            <person name="White M.M."/>
            <person name="Kvist S."/>
            <person name="Moncalvo J.M."/>
        </authorList>
    </citation>
    <scope>NUCLEOTIDE SEQUENCE [LARGE SCALE GENOMIC DNA]</scope>
    <source>
        <strain evidence="1 2">ALG-7-W6</strain>
    </source>
</reference>
<dbReference type="EMBL" id="LSSL01006914">
    <property type="protein sequence ID" value="OLY78239.1"/>
    <property type="molecule type" value="Genomic_DNA"/>
</dbReference>
<sequence length="133" mass="15250">MENRIATQRHSDGSKYLSARAESYHSLKEINGTVQDILRIAFNFSHKWKQSRPLVPTQFSDYDKDISPSVPKSNTAEHQYLFHNETMEKIGNKKQATRNKRISEQPLTTKNVLATLDLNFTIKPTVVEISTAM</sequence>
<accession>A0A1R0GMZ5</accession>
<gene>
    <name evidence="1" type="ORF">AYI68_g7716</name>
</gene>
<evidence type="ECO:0000313" key="1">
    <source>
        <dbReference type="EMBL" id="OLY78239.1"/>
    </source>
</evidence>
<evidence type="ECO:0000313" key="2">
    <source>
        <dbReference type="Proteomes" id="UP000187455"/>
    </source>
</evidence>
<keyword evidence="2" id="KW-1185">Reference proteome</keyword>